<dbReference type="Pfam" id="PF00586">
    <property type="entry name" value="AIRS"/>
    <property type="match status" value="1"/>
</dbReference>
<dbReference type="InterPro" id="IPR036676">
    <property type="entry name" value="PurM-like_C_sf"/>
</dbReference>
<dbReference type="InterPro" id="IPR036921">
    <property type="entry name" value="PurM-like_N_sf"/>
</dbReference>
<dbReference type="InterPro" id="IPR011854">
    <property type="entry name" value="HypE"/>
</dbReference>
<name>A0ABS7X1T4_9GAMM</name>
<dbReference type="InterPro" id="IPR016188">
    <property type="entry name" value="PurM-like_N"/>
</dbReference>
<proteinExistence type="inferred from homology"/>
<dbReference type="PANTHER" id="PTHR30303:SF0">
    <property type="entry name" value="CARBAMOYL DEHYDRATASE HYPE"/>
    <property type="match status" value="1"/>
</dbReference>
<comment type="similarity">
    <text evidence="1">Belongs to the HypE family.</text>
</comment>
<dbReference type="RefSeq" id="WP_224415006.1">
    <property type="nucleotide sequence ID" value="NZ_JAGXFC010000001.1"/>
</dbReference>
<keyword evidence="5" id="KW-1185">Reference proteome</keyword>
<dbReference type="Proteomes" id="UP001319883">
    <property type="component" value="Unassembled WGS sequence"/>
</dbReference>
<evidence type="ECO:0000259" key="2">
    <source>
        <dbReference type="Pfam" id="PF00586"/>
    </source>
</evidence>
<dbReference type="EMBL" id="JAGXFD010000001">
    <property type="protein sequence ID" value="MBZ9568344.1"/>
    <property type="molecule type" value="Genomic_DNA"/>
</dbReference>
<organism evidence="4 5">
    <name type="scientific">Modicisalibacter tunisiensis</name>
    <dbReference type="NCBI Taxonomy" id="390637"/>
    <lineage>
        <taxon>Bacteria</taxon>
        <taxon>Pseudomonadati</taxon>
        <taxon>Pseudomonadota</taxon>
        <taxon>Gammaproteobacteria</taxon>
        <taxon>Oceanospirillales</taxon>
        <taxon>Halomonadaceae</taxon>
        <taxon>Modicisalibacter</taxon>
    </lineage>
</organism>
<dbReference type="Gene3D" id="3.30.1330.10">
    <property type="entry name" value="PurM-like, N-terminal domain"/>
    <property type="match status" value="1"/>
</dbReference>
<feature type="domain" description="PurM-like N-terminal" evidence="2">
    <location>
        <begin position="54"/>
        <end position="164"/>
    </location>
</feature>
<evidence type="ECO:0000259" key="3">
    <source>
        <dbReference type="Pfam" id="PF02769"/>
    </source>
</evidence>
<dbReference type="CDD" id="cd02197">
    <property type="entry name" value="HypE"/>
    <property type="match status" value="1"/>
</dbReference>
<gene>
    <name evidence="4" type="primary">hypE</name>
    <name evidence="4" type="ORF">KGQ91_11760</name>
</gene>
<dbReference type="Gene3D" id="3.90.650.10">
    <property type="entry name" value="PurM-like C-terminal domain"/>
    <property type="match status" value="1"/>
</dbReference>
<protein>
    <submittedName>
        <fullName evidence="4">Hydrogenase expression/formation protein HypE</fullName>
    </submittedName>
</protein>
<dbReference type="NCBIfam" id="TIGR02124">
    <property type="entry name" value="hypE"/>
    <property type="match status" value="1"/>
</dbReference>
<dbReference type="PIRSF" id="PIRSF005644">
    <property type="entry name" value="Hdrgns_mtr_HypE"/>
    <property type="match status" value="1"/>
</dbReference>
<dbReference type="SUPFAM" id="SSF55326">
    <property type="entry name" value="PurM N-terminal domain-like"/>
    <property type="match status" value="1"/>
</dbReference>
<evidence type="ECO:0000256" key="1">
    <source>
        <dbReference type="ARBA" id="ARBA00006243"/>
    </source>
</evidence>
<dbReference type="PANTHER" id="PTHR30303">
    <property type="entry name" value="HYDROGENASE ISOENZYMES FORMATION PROTEIN HYPE"/>
    <property type="match status" value="1"/>
</dbReference>
<reference evidence="4 5" key="1">
    <citation type="submission" date="2021-05" db="EMBL/GenBank/DDBJ databases">
        <title>Petroleum and Energy Research Collection (APPE): ex situ preservation of microbial diversity associated with the oil industry and exploitation of its biotechnological potential.</title>
        <authorList>
            <person name="Paixao C.T.M."/>
            <person name="Gomes M.B."/>
            <person name="Oliveira V.M."/>
        </authorList>
    </citation>
    <scope>NUCLEOTIDE SEQUENCE [LARGE SCALE GENOMIC DNA]</scope>
    <source>
        <strain evidence="4 5">LIT2</strain>
    </source>
</reference>
<feature type="domain" description="PurM-like C-terminal" evidence="3">
    <location>
        <begin position="176"/>
        <end position="328"/>
    </location>
</feature>
<evidence type="ECO:0000313" key="5">
    <source>
        <dbReference type="Proteomes" id="UP001319883"/>
    </source>
</evidence>
<accession>A0ABS7X1T4</accession>
<dbReference type="Pfam" id="PF02769">
    <property type="entry name" value="AIRS_C"/>
    <property type="match status" value="1"/>
</dbReference>
<dbReference type="SUPFAM" id="SSF56042">
    <property type="entry name" value="PurM C-terminal domain-like"/>
    <property type="match status" value="1"/>
</dbReference>
<dbReference type="InterPro" id="IPR010918">
    <property type="entry name" value="PurM-like_C_dom"/>
</dbReference>
<comment type="caution">
    <text evidence="4">The sequence shown here is derived from an EMBL/GenBank/DDBJ whole genome shotgun (WGS) entry which is preliminary data.</text>
</comment>
<sequence length="350" mass="35548">MSRDDDFRLTCPLPAGAGDTVQLAHGGGGRAMARLIDALIRPAFADAELDRRHDGALLALDGPAAFTTDSYVVRPLVFPGGDIGTLAVHGTVNDLAMCGARPRYLSVGLILEEGLPLAVLRRVVASMGAAATASGVRLVTGDTKVVERGKADGLFINTAGIGQVVAPVPVGPAGVEPGDAVILSGDIGRHGMAIMAAREGFGFETVIESDCAPLAEAVLALFAAGVTVHCLRDLTRGGLASALVEIAEAAGRAIGIDEAAIPVADHVLAACELLGLDPLQVANEGRFVAFVPGAEAERALGALRCHAPASGAVVIGAVKEAPAGEVTCRGALGVERIIDMLSGEQLPRIC</sequence>
<evidence type="ECO:0000313" key="4">
    <source>
        <dbReference type="EMBL" id="MBZ9568344.1"/>
    </source>
</evidence>